<feature type="chain" id="PRO_5034491488" evidence="1">
    <location>
        <begin position="29"/>
        <end position="173"/>
    </location>
</feature>
<evidence type="ECO:0000313" key="2">
    <source>
        <dbReference type="EMBL" id="KAF5374256.1"/>
    </source>
</evidence>
<comment type="caution">
    <text evidence="2">The sequence shown here is derived from an EMBL/GenBank/DDBJ whole genome shotgun (WGS) entry which is preliminary data.</text>
</comment>
<gene>
    <name evidence="2" type="ORF">D9758_004704</name>
</gene>
<keyword evidence="1" id="KW-0732">Signal</keyword>
<organism evidence="2 3">
    <name type="scientific">Tetrapyrgos nigripes</name>
    <dbReference type="NCBI Taxonomy" id="182062"/>
    <lineage>
        <taxon>Eukaryota</taxon>
        <taxon>Fungi</taxon>
        <taxon>Dikarya</taxon>
        <taxon>Basidiomycota</taxon>
        <taxon>Agaricomycotina</taxon>
        <taxon>Agaricomycetes</taxon>
        <taxon>Agaricomycetidae</taxon>
        <taxon>Agaricales</taxon>
        <taxon>Marasmiineae</taxon>
        <taxon>Marasmiaceae</taxon>
        <taxon>Tetrapyrgos</taxon>
    </lineage>
</organism>
<dbReference type="Proteomes" id="UP000559256">
    <property type="component" value="Unassembled WGS sequence"/>
</dbReference>
<evidence type="ECO:0000313" key="3">
    <source>
        <dbReference type="Proteomes" id="UP000559256"/>
    </source>
</evidence>
<sequence>MFSATTTSTLVSLLLIATFTSLTVTVYAAPASIVHFPKFTAASASSSHHPTTTELPVSPYEFTGPELASTLASRSPVPVPLNFGKIANSAQTIGKDVGEDLAEEYLPTVYQQDINPSTNAKRKLSFGSILHAGKDIGEDIIGTYLPVGTQAQVEQPVEYVTDSSPTPTPSPSQ</sequence>
<accession>A0A8H5LYP3</accession>
<dbReference type="EMBL" id="JAACJM010000002">
    <property type="protein sequence ID" value="KAF5374256.1"/>
    <property type="molecule type" value="Genomic_DNA"/>
</dbReference>
<protein>
    <submittedName>
        <fullName evidence="2">Uncharacterized protein</fullName>
    </submittedName>
</protein>
<keyword evidence="3" id="KW-1185">Reference proteome</keyword>
<proteinExistence type="predicted"/>
<feature type="signal peptide" evidence="1">
    <location>
        <begin position="1"/>
        <end position="28"/>
    </location>
</feature>
<evidence type="ECO:0000256" key="1">
    <source>
        <dbReference type="SAM" id="SignalP"/>
    </source>
</evidence>
<reference evidence="2 3" key="1">
    <citation type="journal article" date="2020" name="ISME J.">
        <title>Uncovering the hidden diversity of litter-decomposition mechanisms in mushroom-forming fungi.</title>
        <authorList>
            <person name="Floudas D."/>
            <person name="Bentzer J."/>
            <person name="Ahren D."/>
            <person name="Johansson T."/>
            <person name="Persson P."/>
            <person name="Tunlid A."/>
        </authorList>
    </citation>
    <scope>NUCLEOTIDE SEQUENCE [LARGE SCALE GENOMIC DNA]</scope>
    <source>
        <strain evidence="2 3">CBS 291.85</strain>
    </source>
</reference>
<name>A0A8H5LYP3_9AGAR</name>
<dbReference type="AlphaFoldDB" id="A0A8H5LYP3"/>